<dbReference type="SUPFAM" id="SSF88723">
    <property type="entry name" value="PIN domain-like"/>
    <property type="match status" value="1"/>
</dbReference>
<evidence type="ECO:0000259" key="1">
    <source>
        <dbReference type="Pfam" id="PF01850"/>
    </source>
</evidence>
<dbReference type="AlphaFoldDB" id="A0A0A6S079"/>
<gene>
    <name evidence="2" type="ORF">PN36_03255</name>
</gene>
<evidence type="ECO:0000313" key="3">
    <source>
        <dbReference type="Proteomes" id="UP000030428"/>
    </source>
</evidence>
<dbReference type="InterPro" id="IPR002716">
    <property type="entry name" value="PIN_dom"/>
</dbReference>
<dbReference type="Gene3D" id="3.40.50.1010">
    <property type="entry name" value="5'-nuclease"/>
    <property type="match status" value="1"/>
</dbReference>
<protein>
    <recommendedName>
        <fullName evidence="1">PIN domain-containing protein</fullName>
    </recommendedName>
</protein>
<sequence>MPFRQELIQQVEDYRQILTTAENTEYVPILDEEAATNAAKLRAINQSLKMLDAQHLAIAIQSNCDSFLTNDVKLKKVTGLPDKFKIILLGELEKELST</sequence>
<proteinExistence type="predicted"/>
<dbReference type="InterPro" id="IPR029060">
    <property type="entry name" value="PIN-like_dom_sf"/>
</dbReference>
<keyword evidence="3" id="KW-1185">Reference proteome</keyword>
<accession>A0A0A6S079</accession>
<feature type="domain" description="PIN" evidence="1">
    <location>
        <begin position="17"/>
        <end position="78"/>
    </location>
</feature>
<comment type="caution">
    <text evidence="2">The sequence shown here is derived from an EMBL/GenBank/DDBJ whole genome shotgun (WGS) entry which is preliminary data.</text>
</comment>
<evidence type="ECO:0000313" key="2">
    <source>
        <dbReference type="EMBL" id="KHD09551.1"/>
    </source>
</evidence>
<organism evidence="2 3">
    <name type="scientific">Candidatus Thiomargarita nelsonii</name>
    <dbReference type="NCBI Taxonomy" id="1003181"/>
    <lineage>
        <taxon>Bacteria</taxon>
        <taxon>Pseudomonadati</taxon>
        <taxon>Pseudomonadota</taxon>
        <taxon>Gammaproteobacteria</taxon>
        <taxon>Thiotrichales</taxon>
        <taxon>Thiotrichaceae</taxon>
        <taxon>Thiomargarita</taxon>
    </lineage>
</organism>
<reference evidence="2 3" key="1">
    <citation type="journal article" date="2016" name="Front. Microbiol.">
        <title>Single-Cell (Meta-)Genomics of a Dimorphic Candidatus Thiomargarita nelsonii Reveals Genomic Plasticity.</title>
        <authorList>
            <person name="Flood B.E."/>
            <person name="Fliss P."/>
            <person name="Jones D.S."/>
            <person name="Dick G.J."/>
            <person name="Jain S."/>
            <person name="Kaster A.K."/>
            <person name="Winkel M."/>
            <person name="Mussmann M."/>
            <person name="Bailey J."/>
        </authorList>
    </citation>
    <scope>NUCLEOTIDE SEQUENCE [LARGE SCALE GENOMIC DNA]</scope>
    <source>
        <strain evidence="2">Hydrate Ridge</strain>
    </source>
</reference>
<dbReference type="Proteomes" id="UP000030428">
    <property type="component" value="Unassembled WGS sequence"/>
</dbReference>
<dbReference type="EMBL" id="JSZA02000009">
    <property type="protein sequence ID" value="KHD09551.1"/>
    <property type="molecule type" value="Genomic_DNA"/>
</dbReference>
<name>A0A0A6S079_9GAMM</name>
<dbReference type="Pfam" id="PF01850">
    <property type="entry name" value="PIN"/>
    <property type="match status" value="1"/>
</dbReference>